<comment type="subcellular location">
    <subcellularLocation>
        <location evidence="1">Mitochondrion inner membrane</location>
        <topology evidence="1">Multi-pass membrane protein</topology>
    </subcellularLocation>
</comment>
<evidence type="ECO:0000256" key="10">
    <source>
        <dbReference type="PROSITE-ProRule" id="PRU00282"/>
    </source>
</evidence>
<dbReference type="Gene3D" id="1.50.40.10">
    <property type="entry name" value="Mitochondrial carrier domain"/>
    <property type="match status" value="1"/>
</dbReference>
<evidence type="ECO:0000256" key="12">
    <source>
        <dbReference type="SAM" id="Phobius"/>
    </source>
</evidence>
<accession>A0A3P8EL14</accession>
<name>A0A183GQ46_HELPZ</name>
<dbReference type="PANTHER" id="PTHR45760:SF2">
    <property type="entry name" value="FI19922P1-RELATED"/>
    <property type="match status" value="1"/>
</dbReference>
<evidence type="ECO:0000256" key="3">
    <source>
        <dbReference type="ARBA" id="ARBA00022448"/>
    </source>
</evidence>
<keyword evidence="8" id="KW-0496">Mitochondrion</keyword>
<dbReference type="GO" id="GO:0005743">
    <property type="term" value="C:mitochondrial inner membrane"/>
    <property type="evidence" value="ECO:0007669"/>
    <property type="project" value="UniProtKB-SubCell"/>
</dbReference>
<evidence type="ECO:0000256" key="11">
    <source>
        <dbReference type="RuleBase" id="RU000488"/>
    </source>
</evidence>
<evidence type="ECO:0000256" key="9">
    <source>
        <dbReference type="ARBA" id="ARBA00023136"/>
    </source>
</evidence>
<feature type="repeat" description="Solcar" evidence="10">
    <location>
        <begin position="1"/>
        <end position="97"/>
    </location>
</feature>
<evidence type="ECO:0000313" key="15">
    <source>
        <dbReference type="WBParaSite" id="HPBE_0002481601-mRNA-1"/>
    </source>
</evidence>
<proteinExistence type="inferred from homology"/>
<keyword evidence="9 10" id="KW-0472">Membrane</keyword>
<accession>A0A183GQ46</accession>
<keyword evidence="6" id="KW-0999">Mitochondrion inner membrane</keyword>
<dbReference type="EMBL" id="UZAH01036901">
    <property type="protein sequence ID" value="VDP47458.1"/>
    <property type="molecule type" value="Genomic_DNA"/>
</dbReference>
<keyword evidence="4 10" id="KW-0812">Transmembrane</keyword>
<reference evidence="15" key="2">
    <citation type="submission" date="2019-09" db="UniProtKB">
        <authorList>
            <consortium name="WormBaseParasite"/>
        </authorList>
    </citation>
    <scope>IDENTIFICATION</scope>
</reference>
<dbReference type="Proteomes" id="UP000050761">
    <property type="component" value="Unassembled WGS sequence"/>
</dbReference>
<evidence type="ECO:0000256" key="8">
    <source>
        <dbReference type="ARBA" id="ARBA00023128"/>
    </source>
</evidence>
<dbReference type="Pfam" id="PF00153">
    <property type="entry name" value="Mito_carr"/>
    <property type="match status" value="3"/>
</dbReference>
<feature type="repeat" description="Solcar" evidence="10">
    <location>
        <begin position="134"/>
        <end position="218"/>
    </location>
</feature>
<feature type="transmembrane region" description="Helical" evidence="12">
    <location>
        <begin position="69"/>
        <end position="90"/>
    </location>
</feature>
<dbReference type="AlphaFoldDB" id="A0A183GQ46"/>
<comment type="similarity">
    <text evidence="2 11">Belongs to the mitochondrial carrier (TC 2.A.29) family.</text>
</comment>
<evidence type="ECO:0000256" key="1">
    <source>
        <dbReference type="ARBA" id="ARBA00004448"/>
    </source>
</evidence>
<keyword evidence="3 11" id="KW-0813">Transport</keyword>
<dbReference type="InterPro" id="IPR023395">
    <property type="entry name" value="MCP_dom_sf"/>
</dbReference>
<evidence type="ECO:0000256" key="6">
    <source>
        <dbReference type="ARBA" id="ARBA00022792"/>
    </source>
</evidence>
<evidence type="ECO:0000256" key="2">
    <source>
        <dbReference type="ARBA" id="ARBA00006375"/>
    </source>
</evidence>
<keyword evidence="7 12" id="KW-1133">Transmembrane helix</keyword>
<dbReference type="SUPFAM" id="SSF103506">
    <property type="entry name" value="Mitochondrial carrier"/>
    <property type="match status" value="1"/>
</dbReference>
<sequence length="310" mass="34887">MDVVKIRLQQQHHPFPKGQCFYYYNGLMEHLCTTCENHKPCEWYQRPGNFSGTLDAFVKITRQEGVRSLWSGLSPTLVMAVPATVFYYSLYDTLISRFQKKCDILSSGKVISSYIRCLRLCCRRTLTPERFCPPDWSAAMLAGTVARTIAVTIVSPLEMIRTKMQSEQHSYKDIGRALRVTVSTFGLSGFYLGWMPTLLRDIPFSAVYWAVYESLKRRVLVWQNLQEPTFATSFTCGALSGSFAAVITTPFDVVKTHLQIKLGDGSVARRIPLRVAVQEVIQKGGGMRALFAGESFVIEPGLAGVVRQEL</sequence>
<protein>
    <submittedName>
        <fullName evidence="15">Solute carrier family 25 member 39</fullName>
    </submittedName>
</protein>
<gene>
    <name evidence="13" type="ORF">HPBE_LOCUS24815</name>
</gene>
<dbReference type="GO" id="GO:1990542">
    <property type="term" value="P:mitochondrial transmembrane transport"/>
    <property type="evidence" value="ECO:0007669"/>
    <property type="project" value="InterPro"/>
</dbReference>
<evidence type="ECO:0000313" key="14">
    <source>
        <dbReference type="Proteomes" id="UP000050761"/>
    </source>
</evidence>
<dbReference type="WBParaSite" id="HPBE_0002481601-mRNA-1">
    <property type="protein sequence ID" value="HPBE_0002481601-mRNA-1"/>
    <property type="gene ID" value="HPBE_0002481601"/>
</dbReference>
<evidence type="ECO:0000256" key="7">
    <source>
        <dbReference type="ARBA" id="ARBA00022989"/>
    </source>
</evidence>
<evidence type="ECO:0000313" key="13">
    <source>
        <dbReference type="EMBL" id="VDP47458.1"/>
    </source>
</evidence>
<keyword evidence="5" id="KW-0677">Repeat</keyword>
<evidence type="ECO:0000256" key="5">
    <source>
        <dbReference type="ARBA" id="ARBA00022737"/>
    </source>
</evidence>
<dbReference type="PROSITE" id="PS50920">
    <property type="entry name" value="SOLCAR"/>
    <property type="match status" value="2"/>
</dbReference>
<dbReference type="PANTHER" id="PTHR45760">
    <property type="entry name" value="FI19922P1-RELATED"/>
    <property type="match status" value="1"/>
</dbReference>
<reference evidence="13 14" key="1">
    <citation type="submission" date="2018-11" db="EMBL/GenBank/DDBJ databases">
        <authorList>
            <consortium name="Pathogen Informatics"/>
        </authorList>
    </citation>
    <scope>NUCLEOTIDE SEQUENCE [LARGE SCALE GENOMIC DNA]</scope>
</reference>
<dbReference type="InterPro" id="IPR045315">
    <property type="entry name" value="Mtm1-like"/>
</dbReference>
<evidence type="ECO:0000256" key="4">
    <source>
        <dbReference type="ARBA" id="ARBA00022692"/>
    </source>
</evidence>
<keyword evidence="14" id="KW-1185">Reference proteome</keyword>
<organism evidence="14 15">
    <name type="scientific">Heligmosomoides polygyrus</name>
    <name type="common">Parasitic roundworm</name>
    <dbReference type="NCBI Taxonomy" id="6339"/>
    <lineage>
        <taxon>Eukaryota</taxon>
        <taxon>Metazoa</taxon>
        <taxon>Ecdysozoa</taxon>
        <taxon>Nematoda</taxon>
        <taxon>Chromadorea</taxon>
        <taxon>Rhabditida</taxon>
        <taxon>Rhabditina</taxon>
        <taxon>Rhabditomorpha</taxon>
        <taxon>Strongyloidea</taxon>
        <taxon>Heligmosomidae</taxon>
        <taxon>Heligmosomoides</taxon>
    </lineage>
</organism>
<dbReference type="OrthoDB" id="1747031at2759"/>
<dbReference type="InterPro" id="IPR018108">
    <property type="entry name" value="MCP_transmembrane"/>
</dbReference>